<gene>
    <name evidence="2" type="ORF">CPELLU_LOCUS18438</name>
</gene>
<dbReference type="EMBL" id="CAJVQA010036777">
    <property type="protein sequence ID" value="CAG8809005.1"/>
    <property type="molecule type" value="Genomic_DNA"/>
</dbReference>
<keyword evidence="1" id="KW-0472">Membrane</keyword>
<reference evidence="2" key="1">
    <citation type="submission" date="2021-06" db="EMBL/GenBank/DDBJ databases">
        <authorList>
            <person name="Kallberg Y."/>
            <person name="Tangrot J."/>
            <person name="Rosling A."/>
        </authorList>
    </citation>
    <scope>NUCLEOTIDE SEQUENCE</scope>
    <source>
        <strain evidence="2">FL966</strain>
    </source>
</reference>
<organism evidence="2 3">
    <name type="scientific">Cetraspora pellucida</name>
    <dbReference type="NCBI Taxonomy" id="1433469"/>
    <lineage>
        <taxon>Eukaryota</taxon>
        <taxon>Fungi</taxon>
        <taxon>Fungi incertae sedis</taxon>
        <taxon>Mucoromycota</taxon>
        <taxon>Glomeromycotina</taxon>
        <taxon>Glomeromycetes</taxon>
        <taxon>Diversisporales</taxon>
        <taxon>Gigasporaceae</taxon>
        <taxon>Cetraspora</taxon>
    </lineage>
</organism>
<keyword evidence="1" id="KW-0812">Transmembrane</keyword>
<feature type="non-terminal residue" evidence="2">
    <location>
        <position position="186"/>
    </location>
</feature>
<keyword evidence="1" id="KW-1133">Transmembrane helix</keyword>
<feature type="transmembrane region" description="Helical" evidence="1">
    <location>
        <begin position="119"/>
        <end position="145"/>
    </location>
</feature>
<evidence type="ECO:0000313" key="3">
    <source>
        <dbReference type="Proteomes" id="UP000789759"/>
    </source>
</evidence>
<feature type="transmembrane region" description="Helical" evidence="1">
    <location>
        <begin position="54"/>
        <end position="74"/>
    </location>
</feature>
<protein>
    <submittedName>
        <fullName evidence="2">968_t:CDS:1</fullName>
    </submittedName>
</protein>
<name>A0A9N9K5V7_9GLOM</name>
<proteinExistence type="predicted"/>
<comment type="caution">
    <text evidence="2">The sequence shown here is derived from an EMBL/GenBank/DDBJ whole genome shotgun (WGS) entry which is preliminary data.</text>
</comment>
<keyword evidence="3" id="KW-1185">Reference proteome</keyword>
<feature type="non-terminal residue" evidence="2">
    <location>
        <position position="1"/>
    </location>
</feature>
<dbReference type="OrthoDB" id="2396694at2759"/>
<sequence>FSDQLAQQASCYGLPYGIFGIVCWTLSLCSISLAKVRIPLFSPWLWCESYKAQNPIMAIIVTALTVGPIIYTCIHCHEEWMIVLIALEQLTPWSLKFLYDAWYEEIELEDIEENRPRIIVYLYEHIGSFLGLLLSVSGWIGLIVITVKLIDLERVVGSHIILAMVSNNMSGIPPGIEMISAIIFFT</sequence>
<dbReference type="Proteomes" id="UP000789759">
    <property type="component" value="Unassembled WGS sequence"/>
</dbReference>
<dbReference type="AlphaFoldDB" id="A0A9N9K5V7"/>
<accession>A0A9N9K5V7</accession>
<feature type="transmembrane region" description="Helical" evidence="1">
    <location>
        <begin position="12"/>
        <end position="34"/>
    </location>
</feature>
<evidence type="ECO:0000313" key="2">
    <source>
        <dbReference type="EMBL" id="CAG8809005.1"/>
    </source>
</evidence>
<evidence type="ECO:0000256" key="1">
    <source>
        <dbReference type="SAM" id="Phobius"/>
    </source>
</evidence>